<evidence type="ECO:0000256" key="1">
    <source>
        <dbReference type="ARBA" id="ARBA00005964"/>
    </source>
</evidence>
<feature type="chain" id="PRO_5041769839" description="Carboxylic ester hydrolase" evidence="4">
    <location>
        <begin position="18"/>
        <end position="519"/>
    </location>
</feature>
<dbReference type="EMBL" id="JAUTXT010000008">
    <property type="protein sequence ID" value="KAK3676856.1"/>
    <property type="molecule type" value="Genomic_DNA"/>
</dbReference>
<dbReference type="InterPro" id="IPR019826">
    <property type="entry name" value="Carboxylesterase_B_AS"/>
</dbReference>
<keyword evidence="4" id="KW-0732">Signal</keyword>
<dbReference type="InterPro" id="IPR002018">
    <property type="entry name" value="CarbesteraseB"/>
</dbReference>
<dbReference type="PANTHER" id="PTHR43918">
    <property type="entry name" value="ACETYLCHOLINESTERASE"/>
    <property type="match status" value="1"/>
</dbReference>
<keyword evidence="2 4" id="KW-0378">Hydrolase</keyword>
<evidence type="ECO:0000313" key="6">
    <source>
        <dbReference type="EMBL" id="KAK3676856.1"/>
    </source>
</evidence>
<evidence type="ECO:0000256" key="4">
    <source>
        <dbReference type="RuleBase" id="RU361235"/>
    </source>
</evidence>
<dbReference type="AlphaFoldDB" id="A0AAE0WRS9"/>
<comment type="similarity">
    <text evidence="1 4">Belongs to the type-B carboxylesterase/lipase family.</text>
</comment>
<comment type="caution">
    <text evidence="6">The sequence shown here is derived from an EMBL/GenBank/DDBJ whole genome shotgun (WGS) entry which is preliminary data.</text>
</comment>
<accession>A0AAE0WRS9</accession>
<dbReference type="Pfam" id="PF00135">
    <property type="entry name" value="COesterase"/>
    <property type="match status" value="2"/>
</dbReference>
<name>A0AAE0WRS9_9PEZI</name>
<dbReference type="PANTHER" id="PTHR43918:SF4">
    <property type="entry name" value="CARBOXYLIC ESTER HYDROLASE"/>
    <property type="match status" value="1"/>
</dbReference>
<keyword evidence="3" id="KW-1015">Disulfide bond</keyword>
<reference evidence="6" key="1">
    <citation type="submission" date="2023-07" db="EMBL/GenBank/DDBJ databases">
        <title>Black Yeasts Isolated from many extreme environments.</title>
        <authorList>
            <person name="Coleine C."/>
            <person name="Stajich J.E."/>
            <person name="Selbmann L."/>
        </authorList>
    </citation>
    <scope>NUCLEOTIDE SEQUENCE</scope>
    <source>
        <strain evidence="6">CCFEE 5485</strain>
    </source>
</reference>
<sequence length="519" mass="55528">MVHFAALALVLALRAEAALTALTTNGHITGHPAPGLEAVTEYLGIPYAKPPTGNLRFAPPQPFVGTKPYVAANYGYGCPDTPNPAVGFPDFTPQAQQVINYFSANSGASQSEDCLTMNIWTADNSTGVDCANLPVMVFLYGGRFTYGASNSTFFNGARLANAENVVVVTVNYRLNVFGFPNAPNITQNAGLRDQRLAVEWLAVNVAAFGGDRRRITLFGQSAGGVSIDYWAYAYRKLPLVAGLISESGNALSFPLNTANQSLSNWYNVTKTLGCGADASTFACMLTKNWTDIKAAAAKAPSASSGNPLRSIPAFYPSADNDTVFPNYTALSEAGAFAKLPYLLGNNNFEQGYYALPSFKKNVTVTIAQGDSFLLNSFTCPNEFQAANRAAHGVSVWLYRYFGDWPNINLYPANNDYPGQVVSQGSGAYHGTELEMVFGNPDLVSNLPNTSNESKMIKLMQGAWAAFARNPASGLATYGWPQYKPGTNSLILLAKNNTPTAEAVDPSLYFADCAGYVPSS</sequence>
<feature type="domain" description="Carboxylesterase type B" evidence="5">
    <location>
        <begin position="377"/>
        <end position="497"/>
    </location>
</feature>
<feature type="signal peptide" evidence="4">
    <location>
        <begin position="1"/>
        <end position="17"/>
    </location>
</feature>
<dbReference type="Gene3D" id="3.40.50.1820">
    <property type="entry name" value="alpha/beta hydrolase"/>
    <property type="match status" value="2"/>
</dbReference>
<dbReference type="InterPro" id="IPR000997">
    <property type="entry name" value="Cholinesterase"/>
</dbReference>
<evidence type="ECO:0000256" key="2">
    <source>
        <dbReference type="ARBA" id="ARBA00022801"/>
    </source>
</evidence>
<dbReference type="Proteomes" id="UP001274830">
    <property type="component" value="Unassembled WGS sequence"/>
</dbReference>
<gene>
    <name evidence="6" type="ORF">LTR78_003060</name>
</gene>
<dbReference type="GO" id="GO:0004104">
    <property type="term" value="F:cholinesterase activity"/>
    <property type="evidence" value="ECO:0007669"/>
    <property type="project" value="InterPro"/>
</dbReference>
<protein>
    <recommendedName>
        <fullName evidence="4">Carboxylic ester hydrolase</fullName>
        <ecNumber evidence="4">3.1.1.-</ecNumber>
    </recommendedName>
</protein>
<organism evidence="6 7">
    <name type="scientific">Recurvomyces mirabilis</name>
    <dbReference type="NCBI Taxonomy" id="574656"/>
    <lineage>
        <taxon>Eukaryota</taxon>
        <taxon>Fungi</taxon>
        <taxon>Dikarya</taxon>
        <taxon>Ascomycota</taxon>
        <taxon>Pezizomycotina</taxon>
        <taxon>Dothideomycetes</taxon>
        <taxon>Dothideomycetidae</taxon>
        <taxon>Mycosphaerellales</taxon>
        <taxon>Teratosphaeriaceae</taxon>
        <taxon>Recurvomyces</taxon>
    </lineage>
</organism>
<dbReference type="EC" id="3.1.1.-" evidence="4"/>
<dbReference type="PROSITE" id="PS00122">
    <property type="entry name" value="CARBOXYLESTERASE_B_1"/>
    <property type="match status" value="1"/>
</dbReference>
<proteinExistence type="inferred from homology"/>
<dbReference type="InterPro" id="IPR029058">
    <property type="entry name" value="AB_hydrolase_fold"/>
</dbReference>
<keyword evidence="7" id="KW-1185">Reference proteome</keyword>
<feature type="domain" description="Carboxylesterase type B" evidence="5">
    <location>
        <begin position="23"/>
        <end position="360"/>
    </location>
</feature>
<dbReference type="InterPro" id="IPR050654">
    <property type="entry name" value="AChE-related_enzymes"/>
</dbReference>
<dbReference type="SUPFAM" id="SSF53474">
    <property type="entry name" value="alpha/beta-Hydrolases"/>
    <property type="match status" value="1"/>
</dbReference>
<dbReference type="PRINTS" id="PR00878">
    <property type="entry name" value="CHOLNESTRASE"/>
</dbReference>
<evidence type="ECO:0000259" key="5">
    <source>
        <dbReference type="Pfam" id="PF00135"/>
    </source>
</evidence>
<evidence type="ECO:0000256" key="3">
    <source>
        <dbReference type="ARBA" id="ARBA00023157"/>
    </source>
</evidence>
<evidence type="ECO:0000313" key="7">
    <source>
        <dbReference type="Proteomes" id="UP001274830"/>
    </source>
</evidence>